<comment type="caution">
    <text evidence="11">The sequence shown here is derived from an EMBL/GenBank/DDBJ whole genome shotgun (WGS) entry which is preliminary data.</text>
</comment>
<dbReference type="InterPro" id="IPR020449">
    <property type="entry name" value="Tscrpt_reg_AraC-type_HTH"/>
</dbReference>
<dbReference type="InterPro" id="IPR011006">
    <property type="entry name" value="CheY-like_superfamily"/>
</dbReference>
<evidence type="ECO:0000256" key="8">
    <source>
        <dbReference type="PROSITE-ProRule" id="PRU00169"/>
    </source>
</evidence>
<keyword evidence="7" id="KW-0804">Transcription</keyword>
<evidence type="ECO:0000259" key="10">
    <source>
        <dbReference type="PROSITE" id="PS50110"/>
    </source>
</evidence>
<organism evidence="11 12">
    <name type="scientific">Paenibacillus agaridevorans</name>
    <dbReference type="NCBI Taxonomy" id="171404"/>
    <lineage>
        <taxon>Bacteria</taxon>
        <taxon>Bacillati</taxon>
        <taxon>Bacillota</taxon>
        <taxon>Bacilli</taxon>
        <taxon>Bacillales</taxon>
        <taxon>Paenibacillaceae</taxon>
        <taxon>Paenibacillus</taxon>
    </lineage>
</organism>
<dbReference type="EMBL" id="BDQX01000171">
    <property type="protein sequence ID" value="GBG08807.1"/>
    <property type="molecule type" value="Genomic_DNA"/>
</dbReference>
<keyword evidence="3 8" id="KW-0597">Phosphoprotein</keyword>
<dbReference type="Gene3D" id="1.10.10.60">
    <property type="entry name" value="Homeodomain-like"/>
    <property type="match status" value="2"/>
</dbReference>
<sequence>MYEVFLTDDEPFILEGLRDALDWSSFELEIVGTAENGRSALEKLREMRADILITDISMPVMNGLELIREARSIYRDLHVIILSGFNDFDYLKQGMRLGIENYLLKPINLHELKATLEGIIEKLDSRIKGSQDWLQEDIGVLRDNIVNRWLRGEIGPGELHERAEMLGLDLDKEWIQVALGEGSFHKEDLRLELHRLAERDGLGIPFTDRDGTAGVVMFPEHPEQGEKIVRELLDLLHSALPGEDIRISIGDVVSGEEQAGHSYEQAKKAMEFAFIHPKLELLEYVSLANHLLSADKSLSLDWSDYAKLLAAKETDRMHAKIDEDFARLAEAPGMTPSRLQNAALELILHLKLELGAIKKTTETELIREDTARRVMGAETLGAMTAIVKEIGEIAVDSLVSDTKSPVIGQILAKIHENCAEELSLKSLSAKYNIHPVYLGRLFQKETGDSFSEYLNRFRIERAKELLGNPALKVNEIARMVGYWEMGYFYKQFKKHVGVSPTEYKSLLQA</sequence>
<dbReference type="SUPFAM" id="SSF52172">
    <property type="entry name" value="CheY-like"/>
    <property type="match status" value="1"/>
</dbReference>
<evidence type="ECO:0000256" key="2">
    <source>
        <dbReference type="ARBA" id="ARBA00022490"/>
    </source>
</evidence>
<gene>
    <name evidence="11" type="ORF">PAT3040_03408</name>
</gene>
<dbReference type="RefSeq" id="WP_108993658.1">
    <property type="nucleotide sequence ID" value="NZ_BDQX01000171.1"/>
</dbReference>
<keyword evidence="2" id="KW-0963">Cytoplasm</keyword>
<protein>
    <submittedName>
        <fullName evidence="11">DNA-binding response regulator</fullName>
    </submittedName>
</protein>
<evidence type="ECO:0000256" key="3">
    <source>
        <dbReference type="ARBA" id="ARBA00022553"/>
    </source>
</evidence>
<dbReference type="PROSITE" id="PS00041">
    <property type="entry name" value="HTH_ARAC_FAMILY_1"/>
    <property type="match status" value="1"/>
</dbReference>
<keyword evidence="12" id="KW-1185">Reference proteome</keyword>
<dbReference type="Proteomes" id="UP000245202">
    <property type="component" value="Unassembled WGS sequence"/>
</dbReference>
<dbReference type="GO" id="GO:0000160">
    <property type="term" value="P:phosphorelay signal transduction system"/>
    <property type="evidence" value="ECO:0007669"/>
    <property type="project" value="UniProtKB-KW"/>
</dbReference>
<dbReference type="GO" id="GO:0005737">
    <property type="term" value="C:cytoplasm"/>
    <property type="evidence" value="ECO:0007669"/>
    <property type="project" value="UniProtKB-SubCell"/>
</dbReference>
<dbReference type="PANTHER" id="PTHR42713">
    <property type="entry name" value="HISTIDINE KINASE-RELATED"/>
    <property type="match status" value="1"/>
</dbReference>
<dbReference type="SMART" id="SM00342">
    <property type="entry name" value="HTH_ARAC"/>
    <property type="match status" value="1"/>
</dbReference>
<dbReference type="InterPro" id="IPR001789">
    <property type="entry name" value="Sig_transdc_resp-reg_receiver"/>
</dbReference>
<dbReference type="InterPro" id="IPR041522">
    <property type="entry name" value="CdaR_GGDEF"/>
</dbReference>
<proteinExistence type="predicted"/>
<feature type="domain" description="HTH araC/xylS-type" evidence="9">
    <location>
        <begin position="408"/>
        <end position="506"/>
    </location>
</feature>
<dbReference type="PROSITE" id="PS01124">
    <property type="entry name" value="HTH_ARAC_FAMILY_2"/>
    <property type="match status" value="1"/>
</dbReference>
<dbReference type="PRINTS" id="PR00032">
    <property type="entry name" value="HTHARAC"/>
</dbReference>
<accession>A0A2R5EQF8</accession>
<evidence type="ECO:0000256" key="6">
    <source>
        <dbReference type="ARBA" id="ARBA00023125"/>
    </source>
</evidence>
<dbReference type="Pfam" id="PF00072">
    <property type="entry name" value="Response_reg"/>
    <property type="match status" value="1"/>
</dbReference>
<dbReference type="SUPFAM" id="SSF46689">
    <property type="entry name" value="Homeodomain-like"/>
    <property type="match status" value="2"/>
</dbReference>
<dbReference type="CDD" id="cd17536">
    <property type="entry name" value="REC_YesN-like"/>
    <property type="match status" value="1"/>
</dbReference>
<dbReference type="SMART" id="SM00448">
    <property type="entry name" value="REC"/>
    <property type="match status" value="1"/>
</dbReference>
<dbReference type="GO" id="GO:0043565">
    <property type="term" value="F:sequence-specific DNA binding"/>
    <property type="evidence" value="ECO:0007669"/>
    <property type="project" value="InterPro"/>
</dbReference>
<feature type="modified residue" description="4-aspartylphosphate" evidence="8">
    <location>
        <position position="55"/>
    </location>
</feature>
<comment type="subcellular location">
    <subcellularLocation>
        <location evidence="1">Cytoplasm</location>
    </subcellularLocation>
</comment>
<evidence type="ECO:0000256" key="7">
    <source>
        <dbReference type="ARBA" id="ARBA00023163"/>
    </source>
</evidence>
<keyword evidence="5" id="KW-0805">Transcription regulation</keyword>
<dbReference type="InterPro" id="IPR051552">
    <property type="entry name" value="HptR"/>
</dbReference>
<keyword evidence="4" id="KW-0902">Two-component regulatory system</keyword>
<dbReference type="InterPro" id="IPR018060">
    <property type="entry name" value="HTH_AraC"/>
</dbReference>
<reference evidence="11 12" key="1">
    <citation type="submission" date="2017-08" db="EMBL/GenBank/DDBJ databases">
        <title>Substantial Increase in Enzyme Production by Combined Drug-Resistance Mutations in Paenibacillus agaridevorans.</title>
        <authorList>
            <person name="Tanaka Y."/>
            <person name="Funane K."/>
            <person name="Hosaka T."/>
            <person name="Shiwa Y."/>
            <person name="Fujita N."/>
            <person name="Miyazaki T."/>
            <person name="Yoshikawa H."/>
            <person name="Murakami K."/>
            <person name="Kasahara K."/>
            <person name="Inaoka T."/>
            <person name="Hiraga Y."/>
            <person name="Ochi K."/>
        </authorList>
    </citation>
    <scope>NUCLEOTIDE SEQUENCE [LARGE SCALE GENOMIC DNA]</scope>
    <source>
        <strain evidence="11 12">T-3040</strain>
    </source>
</reference>
<keyword evidence="6 11" id="KW-0238">DNA-binding</keyword>
<dbReference type="Gene3D" id="3.40.50.2300">
    <property type="match status" value="1"/>
</dbReference>
<dbReference type="AlphaFoldDB" id="A0A2R5EQF8"/>
<evidence type="ECO:0000313" key="12">
    <source>
        <dbReference type="Proteomes" id="UP000245202"/>
    </source>
</evidence>
<dbReference type="InterPro" id="IPR009057">
    <property type="entry name" value="Homeodomain-like_sf"/>
</dbReference>
<feature type="domain" description="Response regulatory" evidence="10">
    <location>
        <begin position="3"/>
        <end position="120"/>
    </location>
</feature>
<dbReference type="GO" id="GO:0003700">
    <property type="term" value="F:DNA-binding transcription factor activity"/>
    <property type="evidence" value="ECO:0007669"/>
    <property type="project" value="InterPro"/>
</dbReference>
<dbReference type="PANTHER" id="PTHR42713:SF3">
    <property type="entry name" value="TRANSCRIPTIONAL REGULATORY PROTEIN HPTR"/>
    <property type="match status" value="1"/>
</dbReference>
<evidence type="ECO:0000259" key="9">
    <source>
        <dbReference type="PROSITE" id="PS01124"/>
    </source>
</evidence>
<evidence type="ECO:0000256" key="5">
    <source>
        <dbReference type="ARBA" id="ARBA00023015"/>
    </source>
</evidence>
<dbReference type="Pfam" id="PF17853">
    <property type="entry name" value="GGDEF_2"/>
    <property type="match status" value="1"/>
</dbReference>
<dbReference type="PROSITE" id="PS50110">
    <property type="entry name" value="RESPONSE_REGULATORY"/>
    <property type="match status" value="1"/>
</dbReference>
<evidence type="ECO:0000256" key="1">
    <source>
        <dbReference type="ARBA" id="ARBA00004496"/>
    </source>
</evidence>
<dbReference type="Pfam" id="PF12833">
    <property type="entry name" value="HTH_18"/>
    <property type="match status" value="1"/>
</dbReference>
<evidence type="ECO:0000256" key="4">
    <source>
        <dbReference type="ARBA" id="ARBA00023012"/>
    </source>
</evidence>
<evidence type="ECO:0000313" key="11">
    <source>
        <dbReference type="EMBL" id="GBG08807.1"/>
    </source>
</evidence>
<name>A0A2R5EQF8_9BACL</name>
<dbReference type="InterPro" id="IPR018062">
    <property type="entry name" value="HTH_AraC-typ_CS"/>
</dbReference>